<keyword evidence="2" id="KW-1185">Reference proteome</keyword>
<dbReference type="RefSeq" id="WP_047821565.1">
    <property type="nucleotide sequence ID" value="NZ_CP011770.1"/>
</dbReference>
<dbReference type="OrthoDB" id="7949130at2"/>
<organism evidence="1 2">
    <name type="scientific">Croceicoccus naphthovorans</name>
    <dbReference type="NCBI Taxonomy" id="1348774"/>
    <lineage>
        <taxon>Bacteria</taxon>
        <taxon>Pseudomonadati</taxon>
        <taxon>Pseudomonadota</taxon>
        <taxon>Alphaproteobacteria</taxon>
        <taxon>Sphingomonadales</taxon>
        <taxon>Erythrobacteraceae</taxon>
        <taxon>Croceicoccus</taxon>
    </lineage>
</organism>
<dbReference type="PIRSF" id="PIRSF033239">
    <property type="entry name" value="ExoD"/>
    <property type="match status" value="1"/>
</dbReference>
<proteinExistence type="predicted"/>
<evidence type="ECO:0000313" key="1">
    <source>
        <dbReference type="EMBL" id="AKM10687.1"/>
    </source>
</evidence>
<accession>A0A0G3XHL0</accession>
<dbReference type="Proteomes" id="UP000035287">
    <property type="component" value="Chromosome"/>
</dbReference>
<name>A0A0G3XHL0_9SPHN</name>
<dbReference type="KEGG" id="cna:AB433_13070"/>
<sequence>MANDPHSVCEILDCLDEVADEHDKVSVGDVLDAIGSRSYGPFLLIPALLEITPVGAIPGVPTFLAVIIAIIALQMLFGRKHIWLPGFIRHRSVSADKVEKSSHKLRKIAAFLDKWFHGRLKALTHGVPVRIAALLIIGLCATVPPLEVLPFASSGPMLAIAAFGLGLMVRDGLLMLIATALSLGAFGLGFTMMGGEESSGG</sequence>
<dbReference type="EMBL" id="CP011770">
    <property type="protein sequence ID" value="AKM10687.1"/>
    <property type="molecule type" value="Genomic_DNA"/>
</dbReference>
<dbReference type="InterPro" id="IPR010331">
    <property type="entry name" value="ExoD"/>
</dbReference>
<dbReference type="AlphaFoldDB" id="A0A0G3XHL0"/>
<dbReference type="PANTHER" id="PTHR41795:SF1">
    <property type="entry name" value="EXOPOLYSACCHARIDE SYNTHESIS PROTEIN"/>
    <property type="match status" value="1"/>
</dbReference>
<evidence type="ECO:0000313" key="2">
    <source>
        <dbReference type="Proteomes" id="UP000035287"/>
    </source>
</evidence>
<protein>
    <submittedName>
        <fullName evidence="1">Membrane protein</fullName>
    </submittedName>
</protein>
<dbReference type="PATRIC" id="fig|1348774.3.peg.2745"/>
<gene>
    <name evidence="1" type="ORF">AB433_13070</name>
</gene>
<dbReference type="STRING" id="1348774.AB433_13070"/>
<dbReference type="Pfam" id="PF06055">
    <property type="entry name" value="ExoD"/>
    <property type="match status" value="1"/>
</dbReference>
<reference evidence="1 2" key="1">
    <citation type="submission" date="2015-06" db="EMBL/GenBank/DDBJ databases">
        <authorList>
            <person name="Zeng Y."/>
            <person name="Huang Y."/>
        </authorList>
    </citation>
    <scope>NUCLEOTIDE SEQUENCE [LARGE SCALE GENOMIC DNA]</scope>
    <source>
        <strain evidence="1 2">PQ-2</strain>
    </source>
</reference>
<dbReference type="PANTHER" id="PTHR41795">
    <property type="entry name" value="EXOPOLYSACCHARIDE SYNTHESIS PROTEIN"/>
    <property type="match status" value="1"/>
</dbReference>